<evidence type="ECO:0000313" key="1">
    <source>
        <dbReference type="EMBL" id="KKM25161.1"/>
    </source>
</evidence>
<sequence length="217" mass="22608">MSISLQMPFKFKGGNAEPELSVENAQLVQSLHGNHYEDCLAGRVYSHTPTPAGLAIPIFTGTALAGGMPIWNPANSNVNVELISVSINRASGTAAVLSVGLMHRNDLGVDVATGSEITVFAETTPLNGLLGAGTTSKVRSSNAGTVTVTAGVAAEFVRALFGSGIEADTHTNGISYLFHNFDGTVIVPPGSMVWLGAKLASVALYNSTIVWKEIPIR</sequence>
<protein>
    <submittedName>
        <fullName evidence="1">Uncharacterized protein</fullName>
    </submittedName>
</protein>
<gene>
    <name evidence="1" type="ORF">LCGC14_1597800</name>
</gene>
<reference evidence="1" key="1">
    <citation type="journal article" date="2015" name="Nature">
        <title>Complex archaea that bridge the gap between prokaryotes and eukaryotes.</title>
        <authorList>
            <person name="Spang A."/>
            <person name="Saw J.H."/>
            <person name="Jorgensen S.L."/>
            <person name="Zaremba-Niedzwiedzka K."/>
            <person name="Martijn J."/>
            <person name="Lind A.E."/>
            <person name="van Eijk R."/>
            <person name="Schleper C."/>
            <person name="Guy L."/>
            <person name="Ettema T.J."/>
        </authorList>
    </citation>
    <scope>NUCLEOTIDE SEQUENCE</scope>
</reference>
<accession>A0A0F9IC17</accession>
<proteinExistence type="predicted"/>
<comment type="caution">
    <text evidence="1">The sequence shown here is derived from an EMBL/GenBank/DDBJ whole genome shotgun (WGS) entry which is preliminary data.</text>
</comment>
<dbReference type="EMBL" id="LAZR01012775">
    <property type="protein sequence ID" value="KKM25161.1"/>
    <property type="molecule type" value="Genomic_DNA"/>
</dbReference>
<dbReference type="AlphaFoldDB" id="A0A0F9IC17"/>
<organism evidence="1">
    <name type="scientific">marine sediment metagenome</name>
    <dbReference type="NCBI Taxonomy" id="412755"/>
    <lineage>
        <taxon>unclassified sequences</taxon>
        <taxon>metagenomes</taxon>
        <taxon>ecological metagenomes</taxon>
    </lineage>
</organism>
<name>A0A0F9IC17_9ZZZZ</name>